<evidence type="ECO:0000313" key="1">
    <source>
        <dbReference type="EMBL" id="TNX94133.1"/>
    </source>
</evidence>
<dbReference type="SMR" id="A0A2T1IZX1"/>
<dbReference type="GO" id="GO:0009882">
    <property type="term" value="F:blue light photoreceptor activity"/>
    <property type="evidence" value="ECO:0007669"/>
    <property type="project" value="InterPro"/>
</dbReference>
<dbReference type="AlphaFoldDB" id="A0A2T1IZX1"/>
<dbReference type="GeneID" id="56305430"/>
<accession>A0A2T1IZX1</accession>
<sequence>MIQLCYASKTTSPSDYLLMDLREILSEAQSFNALNSINGVLFYADQYFFQCLEGEREQVLDLFERIKEDQRHQEIIEFGVHPISEQNFDGWAMKFVRRNSEVSEFFQKLGHLHFSPTKLNQQNLNDFLHILTKARQETQA</sequence>
<dbReference type="RefSeq" id="WP_005404197.1">
    <property type="nucleotide sequence ID" value="NZ_BKHE01000030.1"/>
</dbReference>
<dbReference type="InterPro" id="IPR036046">
    <property type="entry name" value="Acylphosphatase-like_dom_sf"/>
</dbReference>
<gene>
    <name evidence="1" type="ORF">FHY67_01315</name>
</gene>
<protein>
    <submittedName>
        <fullName evidence="1">BLUF domain-containing protein</fullName>
    </submittedName>
</protein>
<dbReference type="SMART" id="SM01034">
    <property type="entry name" value="BLUF"/>
    <property type="match status" value="1"/>
</dbReference>
<evidence type="ECO:0000313" key="2">
    <source>
        <dbReference type="Proteomes" id="UP000314285"/>
    </source>
</evidence>
<dbReference type="GO" id="GO:0071949">
    <property type="term" value="F:FAD binding"/>
    <property type="evidence" value="ECO:0007669"/>
    <property type="project" value="InterPro"/>
</dbReference>
<proteinExistence type="predicted"/>
<dbReference type="InterPro" id="IPR007024">
    <property type="entry name" value="BLUF_domain"/>
</dbReference>
<dbReference type="KEGG" id="arj:DOM24_04950"/>
<name>A0A2T1IZX1_ACIRA</name>
<dbReference type="Pfam" id="PF04940">
    <property type="entry name" value="BLUF"/>
    <property type="match status" value="1"/>
</dbReference>
<dbReference type="STRING" id="40216.GCA_001917365_00392"/>
<reference evidence="1 2" key="1">
    <citation type="submission" date="2019-06" db="EMBL/GenBank/DDBJ databases">
        <title>Genome of Acinetobacter radioresistens APH1, a phenol degrading strain.</title>
        <authorList>
            <person name="Liu Y."/>
        </authorList>
    </citation>
    <scope>NUCLEOTIDE SEQUENCE [LARGE SCALE GENOMIC DNA]</scope>
    <source>
        <strain evidence="1 2">APH1</strain>
    </source>
</reference>
<dbReference type="Gene3D" id="3.30.70.100">
    <property type="match status" value="1"/>
</dbReference>
<dbReference type="PROSITE" id="PS50925">
    <property type="entry name" value="BLUF"/>
    <property type="match status" value="1"/>
</dbReference>
<dbReference type="SUPFAM" id="SSF54975">
    <property type="entry name" value="Acylphosphatase/BLUF domain-like"/>
    <property type="match status" value="1"/>
</dbReference>
<dbReference type="EMBL" id="VFBM01000001">
    <property type="protein sequence ID" value="TNX94133.1"/>
    <property type="molecule type" value="Genomic_DNA"/>
</dbReference>
<organism evidence="1 2">
    <name type="scientific">Acinetobacter radioresistens</name>
    <dbReference type="NCBI Taxonomy" id="40216"/>
    <lineage>
        <taxon>Bacteria</taxon>
        <taxon>Pseudomonadati</taxon>
        <taxon>Pseudomonadota</taxon>
        <taxon>Gammaproteobacteria</taxon>
        <taxon>Moraxellales</taxon>
        <taxon>Moraxellaceae</taxon>
        <taxon>Acinetobacter</taxon>
    </lineage>
</organism>
<comment type="caution">
    <text evidence="1">The sequence shown here is derived from an EMBL/GenBank/DDBJ whole genome shotgun (WGS) entry which is preliminary data.</text>
</comment>
<dbReference type="Proteomes" id="UP000314285">
    <property type="component" value="Unassembled WGS sequence"/>
</dbReference>